<keyword evidence="2" id="KW-1185">Reference proteome</keyword>
<dbReference type="EMBL" id="CP045809">
    <property type="protein sequence ID" value="QHN36168.1"/>
    <property type="molecule type" value="Genomic_DNA"/>
</dbReference>
<evidence type="ECO:0000313" key="2">
    <source>
        <dbReference type="Proteomes" id="UP001059836"/>
    </source>
</evidence>
<sequence length="125" mass="13132">MLEFVFIIVLVAVIVALVVQWRGGRGGKVLSPGAAAQFVQGVFTVTGVSERPVGTDKNGESYCTISGTISGPQTNPTEVYGTLVVGALGQWPQIGTDMPVIYKPDKAETTWRFGTAQPPPEAPGV</sequence>
<reference evidence="1" key="1">
    <citation type="journal article" date="2021" name="Nat. Microbiol.">
        <title>Cocultivation of an ultrasmall environmental parasitic bacterium with lytic ability against bacteria associated with wastewater foams.</title>
        <authorList>
            <person name="Batinovic S."/>
            <person name="Rose J.J.A."/>
            <person name="Ratcliffe J."/>
            <person name="Seviour R.J."/>
            <person name="Petrovski S."/>
        </authorList>
    </citation>
    <scope>NUCLEOTIDE SEQUENCE</scope>
    <source>
        <strain evidence="1">CON9</strain>
    </source>
</reference>
<accession>A0ABX6IJT7</accession>
<gene>
    <name evidence="1" type="ORF">GII31_16115</name>
</gene>
<dbReference type="RefSeq" id="WP_260840042.1">
    <property type="nucleotide sequence ID" value="NZ_CP045809.1"/>
</dbReference>
<organism evidence="1 2">
    <name type="scientific">Gordonia pseudamarae</name>
    <dbReference type="NCBI Taxonomy" id="2831662"/>
    <lineage>
        <taxon>Bacteria</taxon>
        <taxon>Bacillati</taxon>
        <taxon>Actinomycetota</taxon>
        <taxon>Actinomycetes</taxon>
        <taxon>Mycobacteriales</taxon>
        <taxon>Gordoniaceae</taxon>
        <taxon>Gordonia</taxon>
    </lineage>
</organism>
<protein>
    <submittedName>
        <fullName evidence="1">Uncharacterized protein</fullName>
    </submittedName>
</protein>
<evidence type="ECO:0000313" key="1">
    <source>
        <dbReference type="EMBL" id="QHN36168.1"/>
    </source>
</evidence>
<proteinExistence type="predicted"/>
<name>A0ABX6IJT7_9ACTN</name>
<dbReference type="Proteomes" id="UP001059836">
    <property type="component" value="Chromosome"/>
</dbReference>